<dbReference type="AlphaFoldDB" id="A0A1X7AKN9"/>
<name>A0A1X7AKN9_9GAMM</name>
<dbReference type="EMBL" id="FWPT01000005">
    <property type="protein sequence ID" value="SMA47985.1"/>
    <property type="molecule type" value="Genomic_DNA"/>
</dbReference>
<dbReference type="Gene3D" id="3.10.310.10">
    <property type="entry name" value="Diaminopimelate Epimerase, Chain A, domain 1"/>
    <property type="match status" value="2"/>
</dbReference>
<dbReference type="SUPFAM" id="SSF54506">
    <property type="entry name" value="Diaminopimelate epimerase-like"/>
    <property type="match status" value="2"/>
</dbReference>
<dbReference type="OrthoDB" id="9779763at2"/>
<evidence type="ECO:0000256" key="1">
    <source>
        <dbReference type="ARBA" id="ARBA00007673"/>
    </source>
</evidence>
<comment type="similarity">
    <text evidence="1">Belongs to the PrpF family.</text>
</comment>
<dbReference type="EC" id="5.3.3.6" evidence="3"/>
<accession>A0A1X7AKN9</accession>
<dbReference type="FunFam" id="3.10.310.10:FF:000018">
    <property type="entry name" value="2-methylaconitate cis-trans isomerase"/>
    <property type="match status" value="1"/>
</dbReference>
<dbReference type="InterPro" id="IPR012709">
    <property type="entry name" value="PrpF"/>
</dbReference>
<dbReference type="NCBIfam" id="TIGR02334">
    <property type="entry name" value="prpF"/>
    <property type="match status" value="1"/>
</dbReference>
<dbReference type="Proteomes" id="UP000196573">
    <property type="component" value="Unassembled WGS sequence"/>
</dbReference>
<reference evidence="3 4" key="1">
    <citation type="submission" date="2017-03" db="EMBL/GenBank/DDBJ databases">
        <authorList>
            <person name="Afonso C.L."/>
            <person name="Miller P.J."/>
            <person name="Scott M.A."/>
            <person name="Spackman E."/>
            <person name="Goraichik I."/>
            <person name="Dimitrov K.M."/>
            <person name="Suarez D.L."/>
            <person name="Swayne D.E."/>
        </authorList>
    </citation>
    <scope>NUCLEOTIDE SEQUENCE [LARGE SCALE GENOMIC DNA]</scope>
    <source>
        <strain evidence="3">SB41UT1</strain>
    </source>
</reference>
<dbReference type="PANTHER" id="PTHR43709">
    <property type="entry name" value="ACONITATE ISOMERASE-RELATED"/>
    <property type="match status" value="1"/>
</dbReference>
<dbReference type="Pfam" id="PF04303">
    <property type="entry name" value="PrpF"/>
    <property type="match status" value="1"/>
</dbReference>
<dbReference type="InterPro" id="IPR007400">
    <property type="entry name" value="PrpF-like"/>
</dbReference>
<proteinExistence type="inferred from homology"/>
<gene>
    <name evidence="3" type="primary">mii</name>
    <name evidence="3" type="ORF">EHSB41UT_02626</name>
</gene>
<dbReference type="GO" id="GO:0019629">
    <property type="term" value="P:propionate catabolic process, 2-methylcitrate cycle"/>
    <property type="evidence" value="ECO:0007669"/>
    <property type="project" value="InterPro"/>
</dbReference>
<dbReference type="GO" id="GO:0050100">
    <property type="term" value="F:methylitaconate delta-isomerase activity"/>
    <property type="evidence" value="ECO:0007669"/>
    <property type="project" value="UniProtKB-EC"/>
</dbReference>
<organism evidence="3 4">
    <name type="scientific">Parendozoicomonas haliclonae</name>
    <dbReference type="NCBI Taxonomy" id="1960125"/>
    <lineage>
        <taxon>Bacteria</taxon>
        <taxon>Pseudomonadati</taxon>
        <taxon>Pseudomonadota</taxon>
        <taxon>Gammaproteobacteria</taxon>
        <taxon>Oceanospirillales</taxon>
        <taxon>Endozoicomonadaceae</taxon>
        <taxon>Parendozoicomonas</taxon>
    </lineage>
</organism>
<evidence type="ECO:0000313" key="4">
    <source>
        <dbReference type="Proteomes" id="UP000196573"/>
    </source>
</evidence>
<evidence type="ECO:0000313" key="3">
    <source>
        <dbReference type="EMBL" id="SMA47985.1"/>
    </source>
</evidence>
<keyword evidence="2 3" id="KW-0413">Isomerase</keyword>
<dbReference type="RefSeq" id="WP_087110559.1">
    <property type="nucleotide sequence ID" value="NZ_CBCSCN010000003.1"/>
</dbReference>
<protein>
    <submittedName>
        <fullName evidence="3">3-methylitaconate isomerase</fullName>
        <ecNumber evidence="3">5.3.3.6</ecNumber>
    </submittedName>
</protein>
<dbReference type="PANTHER" id="PTHR43709:SF2">
    <property type="entry name" value="DUF453 DOMAIN PROTEIN (AFU_ORTHOLOGUE AFUA_6G00360)"/>
    <property type="match status" value="1"/>
</dbReference>
<keyword evidence="4" id="KW-1185">Reference proteome</keyword>
<sequence>MTSFKRQIKVPATYMRGGTSKGVFFARTDLPEAAQQSGAVRDALLLRVIGSPDPYAKQIDGMGGATSSTSKTVILDKSTKADHDVDYLFGQVSIDKPFVDWSGNCGNLTAAVGAFAISKGMVDADRIPETGIAVVRIWQVNIQKTIVAHVPITNGEVQETGDFELDGVTFPAAEVQIEFMDPADGEGSMFPTGNLVDELEVPDVGTFKATMINAGIPTIFVNAEDIGYTGTELQDAINGDADALARFETIRAYGAVKMGLISDIAEAASRQHTPKIAFVSEPRSYTSTSGKEVAAESVDLLVRALSMGKLHHAMMGTAAVAIGTAAAIPGTLVNLAAGGGERDAVRFGHPSGTLRVGAEAKLVNGNWIATKAIMSRSARVLMEGWVRVPAETLDV</sequence>
<evidence type="ECO:0000256" key="2">
    <source>
        <dbReference type="ARBA" id="ARBA00023235"/>
    </source>
</evidence>